<dbReference type="GO" id="GO:0034765">
    <property type="term" value="P:regulation of monoatomic ion transmembrane transport"/>
    <property type="evidence" value="ECO:0007669"/>
    <property type="project" value="TreeGrafter"/>
</dbReference>
<dbReference type="PRINTS" id="PR01320">
    <property type="entry name" value="KIRCHANNEL"/>
</dbReference>
<evidence type="ECO:0000259" key="15">
    <source>
        <dbReference type="Pfam" id="PF17655"/>
    </source>
</evidence>
<evidence type="ECO:0000313" key="17">
    <source>
        <dbReference type="Proteomes" id="UP001152799"/>
    </source>
</evidence>
<feature type="compositionally biased region" description="Polar residues" evidence="12">
    <location>
        <begin position="393"/>
        <end position="409"/>
    </location>
</feature>
<dbReference type="GO" id="GO:0005242">
    <property type="term" value="F:inward rectifier potassium channel activity"/>
    <property type="evidence" value="ECO:0007669"/>
    <property type="project" value="InterPro"/>
</dbReference>
<feature type="compositionally biased region" description="Acidic residues" evidence="12">
    <location>
        <begin position="411"/>
        <end position="423"/>
    </location>
</feature>
<evidence type="ECO:0000256" key="11">
    <source>
        <dbReference type="RuleBase" id="RU003822"/>
    </source>
</evidence>
<dbReference type="Gene3D" id="1.10.287.70">
    <property type="match status" value="1"/>
</dbReference>
<dbReference type="Pfam" id="PF01007">
    <property type="entry name" value="IRK"/>
    <property type="match status" value="1"/>
</dbReference>
<sequence length="519" mass="59208">MDRDNEVNTNSNSLLENDDIDPSDYLFYVIKNRPGLSRRRSSLQSWQQRHRIKIVRRLVRKSGKSSIHQKSSKERSFRFLLDLSNTLIESSWIWTFLVVSFIFTLTWFMFAGFWAIISIENVDAWNGTSDSCLKGIDSFSGYLLFSIETQTTIGYGGRYINEYCPEAIIGLIIQLIIGAGVCGSLICIVFLKMVAPVKNRHSMVCFSKKAVICQRDGELCLIFRVRDYDMRYECHTKIVAYLVKERGGELSLKVLKLEPTGILIWPVEVIHKIDETSPFWDLSAKDLILKRFEIIVVLEGECLSTSYMSRSTTSYLSREIKWGYKFTPCTTWNTVKRTYVVDHKLFNNTEEVVTALCSAQRLVQVYDDIVSDTLSPYNGSVFGSSKYSSPTIMSPMPTTNLHNKSNISNVDELDVDTSSEDEINSTRAEIHYKPNKSEKSDSSSSAEEYSTFMDLSVESLDQLRKKKKVSVQVRSKLESGSDSRPRTLSGTAKDFISSIQRYVGTSKNRGSRKYEETSF</sequence>
<dbReference type="SUPFAM" id="SSF81324">
    <property type="entry name" value="Voltage-gated potassium channels"/>
    <property type="match status" value="1"/>
</dbReference>
<gene>
    <name evidence="16" type="ORF">CEUTPL_LOCUS5171</name>
</gene>
<evidence type="ECO:0000256" key="6">
    <source>
        <dbReference type="ARBA" id="ARBA00022958"/>
    </source>
</evidence>
<dbReference type="PANTHER" id="PTHR11767:SF113">
    <property type="entry name" value="INWARDLY RECTIFYING POTASSIUM CHANNEL 2, ISOFORM D"/>
    <property type="match status" value="1"/>
</dbReference>
<dbReference type="Proteomes" id="UP001152799">
    <property type="component" value="Chromosome 2"/>
</dbReference>
<evidence type="ECO:0000256" key="2">
    <source>
        <dbReference type="ARBA" id="ARBA00022448"/>
    </source>
</evidence>
<keyword evidence="4 11" id="KW-0812">Transmembrane</keyword>
<protein>
    <submittedName>
        <fullName evidence="16">Uncharacterized protein</fullName>
    </submittedName>
</protein>
<keyword evidence="5 11" id="KW-0851">Voltage-gated channel</keyword>
<feature type="domain" description="Inward rectifier potassium channel C-terminal" evidence="15">
    <location>
        <begin position="205"/>
        <end position="364"/>
    </location>
</feature>
<comment type="similarity">
    <text evidence="11">Belongs to the inward rectifier-type potassium channel (TC 1.A.2.1) family.</text>
</comment>
<evidence type="ECO:0000256" key="9">
    <source>
        <dbReference type="ARBA" id="ARBA00023136"/>
    </source>
</evidence>
<dbReference type="GO" id="GO:0005886">
    <property type="term" value="C:plasma membrane"/>
    <property type="evidence" value="ECO:0007669"/>
    <property type="project" value="TreeGrafter"/>
</dbReference>
<dbReference type="OrthoDB" id="273257at2759"/>
<keyword evidence="17" id="KW-1185">Reference proteome</keyword>
<evidence type="ECO:0000256" key="13">
    <source>
        <dbReference type="SAM" id="Phobius"/>
    </source>
</evidence>
<dbReference type="InterPro" id="IPR040445">
    <property type="entry name" value="Kir_TM"/>
</dbReference>
<dbReference type="GO" id="GO:0034702">
    <property type="term" value="C:monoatomic ion channel complex"/>
    <property type="evidence" value="ECO:0007669"/>
    <property type="project" value="UniProtKB-KW"/>
</dbReference>
<evidence type="ECO:0000256" key="5">
    <source>
        <dbReference type="ARBA" id="ARBA00022882"/>
    </source>
</evidence>
<dbReference type="InterPro" id="IPR014756">
    <property type="entry name" value="Ig_E-set"/>
</dbReference>
<name>A0A9N9MPQ4_9CUCU</name>
<proteinExistence type="inferred from homology"/>
<feature type="transmembrane region" description="Helical" evidence="13">
    <location>
        <begin position="167"/>
        <end position="191"/>
    </location>
</feature>
<reference evidence="16" key="1">
    <citation type="submission" date="2022-01" db="EMBL/GenBank/DDBJ databases">
        <authorList>
            <person name="King R."/>
        </authorList>
    </citation>
    <scope>NUCLEOTIDE SEQUENCE</scope>
</reference>
<feature type="region of interest" description="Disordered" evidence="12">
    <location>
        <begin position="393"/>
        <end position="446"/>
    </location>
</feature>
<dbReference type="GO" id="GO:1990573">
    <property type="term" value="P:potassium ion import across plasma membrane"/>
    <property type="evidence" value="ECO:0007669"/>
    <property type="project" value="TreeGrafter"/>
</dbReference>
<feature type="compositionally biased region" description="Basic and acidic residues" evidence="12">
    <location>
        <begin position="428"/>
        <end position="441"/>
    </location>
</feature>
<feature type="transmembrane region" description="Helical" evidence="13">
    <location>
        <begin position="92"/>
        <end position="117"/>
    </location>
</feature>
<dbReference type="InterPro" id="IPR016449">
    <property type="entry name" value="K_chnl_inward-rec_Kir"/>
</dbReference>
<evidence type="ECO:0000313" key="16">
    <source>
        <dbReference type="EMBL" id="CAG9764532.1"/>
    </source>
</evidence>
<keyword evidence="7 13" id="KW-1133">Transmembrane helix</keyword>
<dbReference type="InterPro" id="IPR013518">
    <property type="entry name" value="K_chnl_inward-rec_Kir_cyto"/>
</dbReference>
<dbReference type="Gene3D" id="2.60.40.1400">
    <property type="entry name" value="G protein-activated inward rectifier potassium channel 1"/>
    <property type="match status" value="1"/>
</dbReference>
<accession>A0A9N9MPQ4</accession>
<dbReference type="InterPro" id="IPR041647">
    <property type="entry name" value="IRK_C"/>
</dbReference>
<evidence type="ECO:0000256" key="3">
    <source>
        <dbReference type="ARBA" id="ARBA00022538"/>
    </source>
</evidence>
<keyword evidence="6 11" id="KW-0630">Potassium</keyword>
<evidence type="ECO:0000256" key="10">
    <source>
        <dbReference type="ARBA" id="ARBA00023303"/>
    </source>
</evidence>
<evidence type="ECO:0000256" key="7">
    <source>
        <dbReference type="ARBA" id="ARBA00022989"/>
    </source>
</evidence>
<dbReference type="AlphaFoldDB" id="A0A9N9MPQ4"/>
<evidence type="ECO:0000256" key="12">
    <source>
        <dbReference type="SAM" id="MobiDB-lite"/>
    </source>
</evidence>
<evidence type="ECO:0000259" key="14">
    <source>
        <dbReference type="Pfam" id="PF01007"/>
    </source>
</evidence>
<feature type="compositionally biased region" description="Basic and acidic residues" evidence="12">
    <location>
        <begin position="475"/>
        <end position="485"/>
    </location>
</feature>
<keyword evidence="8 11" id="KW-0406">Ion transport</keyword>
<feature type="domain" description="Potassium channel inwardly rectifying transmembrane" evidence="14">
    <location>
        <begin position="59"/>
        <end position="196"/>
    </location>
</feature>
<keyword evidence="9 13" id="KW-0472">Membrane</keyword>
<keyword evidence="10 11" id="KW-0407">Ion channel</keyword>
<keyword evidence="3 11" id="KW-0633">Potassium transport</keyword>
<organism evidence="16 17">
    <name type="scientific">Ceutorhynchus assimilis</name>
    <name type="common">cabbage seed weevil</name>
    <dbReference type="NCBI Taxonomy" id="467358"/>
    <lineage>
        <taxon>Eukaryota</taxon>
        <taxon>Metazoa</taxon>
        <taxon>Ecdysozoa</taxon>
        <taxon>Arthropoda</taxon>
        <taxon>Hexapoda</taxon>
        <taxon>Insecta</taxon>
        <taxon>Pterygota</taxon>
        <taxon>Neoptera</taxon>
        <taxon>Endopterygota</taxon>
        <taxon>Coleoptera</taxon>
        <taxon>Polyphaga</taxon>
        <taxon>Cucujiformia</taxon>
        <taxon>Curculionidae</taxon>
        <taxon>Ceutorhynchinae</taxon>
        <taxon>Ceutorhynchus</taxon>
    </lineage>
</organism>
<keyword evidence="2 11" id="KW-0813">Transport</keyword>
<evidence type="ECO:0000256" key="1">
    <source>
        <dbReference type="ARBA" id="ARBA00004141"/>
    </source>
</evidence>
<dbReference type="EMBL" id="OU892278">
    <property type="protein sequence ID" value="CAG9764532.1"/>
    <property type="molecule type" value="Genomic_DNA"/>
</dbReference>
<evidence type="ECO:0000256" key="4">
    <source>
        <dbReference type="ARBA" id="ARBA00022692"/>
    </source>
</evidence>
<dbReference type="Pfam" id="PF17655">
    <property type="entry name" value="IRK_C"/>
    <property type="match status" value="1"/>
</dbReference>
<feature type="region of interest" description="Disordered" evidence="12">
    <location>
        <begin position="468"/>
        <end position="519"/>
    </location>
</feature>
<dbReference type="SUPFAM" id="SSF81296">
    <property type="entry name" value="E set domains"/>
    <property type="match status" value="1"/>
</dbReference>
<comment type="subcellular location">
    <subcellularLocation>
        <location evidence="1 11">Membrane</location>
        <topology evidence="1 11">Multi-pass membrane protein</topology>
    </subcellularLocation>
</comment>
<evidence type="ECO:0000256" key="8">
    <source>
        <dbReference type="ARBA" id="ARBA00023065"/>
    </source>
</evidence>
<dbReference type="PANTHER" id="PTHR11767">
    <property type="entry name" value="INWARD RECTIFIER POTASSIUM CHANNEL"/>
    <property type="match status" value="1"/>
</dbReference>
<feature type="compositionally biased region" description="Polar residues" evidence="12">
    <location>
        <begin position="497"/>
        <end position="508"/>
    </location>
</feature>